<gene>
    <name evidence="1" type="ORF">LCGC14_2260410</name>
</gene>
<protein>
    <submittedName>
        <fullName evidence="1">Uncharacterized protein</fullName>
    </submittedName>
</protein>
<sequence>MKTFWMVLADQPWKSHEKPPVIRHEYYESAEAEAERLCRQEGKSFHVLRAVSKVSIDIPPVTWEKSSRP</sequence>
<dbReference type="EMBL" id="LAZR01031020">
    <property type="protein sequence ID" value="KKL54937.1"/>
    <property type="molecule type" value="Genomic_DNA"/>
</dbReference>
<name>A0A0F9FUX3_9ZZZZ</name>
<dbReference type="AlphaFoldDB" id="A0A0F9FUX3"/>
<proteinExistence type="predicted"/>
<accession>A0A0F9FUX3</accession>
<evidence type="ECO:0000313" key="1">
    <source>
        <dbReference type="EMBL" id="KKL54937.1"/>
    </source>
</evidence>
<organism evidence="1">
    <name type="scientific">marine sediment metagenome</name>
    <dbReference type="NCBI Taxonomy" id="412755"/>
    <lineage>
        <taxon>unclassified sequences</taxon>
        <taxon>metagenomes</taxon>
        <taxon>ecological metagenomes</taxon>
    </lineage>
</organism>
<reference evidence="1" key="1">
    <citation type="journal article" date="2015" name="Nature">
        <title>Complex archaea that bridge the gap between prokaryotes and eukaryotes.</title>
        <authorList>
            <person name="Spang A."/>
            <person name="Saw J.H."/>
            <person name="Jorgensen S.L."/>
            <person name="Zaremba-Niedzwiedzka K."/>
            <person name="Martijn J."/>
            <person name="Lind A.E."/>
            <person name="van Eijk R."/>
            <person name="Schleper C."/>
            <person name="Guy L."/>
            <person name="Ettema T.J."/>
        </authorList>
    </citation>
    <scope>NUCLEOTIDE SEQUENCE</scope>
</reference>
<comment type="caution">
    <text evidence="1">The sequence shown here is derived from an EMBL/GenBank/DDBJ whole genome shotgun (WGS) entry which is preliminary data.</text>
</comment>